<gene>
    <name evidence="2" type="ORF">KHA93_08300</name>
</gene>
<keyword evidence="1" id="KW-1133">Transmembrane helix</keyword>
<evidence type="ECO:0000256" key="1">
    <source>
        <dbReference type="SAM" id="Phobius"/>
    </source>
</evidence>
<feature type="transmembrane region" description="Helical" evidence="1">
    <location>
        <begin position="6"/>
        <end position="30"/>
    </location>
</feature>
<dbReference type="InterPro" id="IPR016977">
    <property type="entry name" value="ComGF"/>
</dbReference>
<dbReference type="Proteomes" id="UP000682713">
    <property type="component" value="Unassembled WGS sequence"/>
</dbReference>
<evidence type="ECO:0000313" key="3">
    <source>
        <dbReference type="Proteomes" id="UP000682713"/>
    </source>
</evidence>
<keyword evidence="3" id="KW-1185">Reference proteome</keyword>
<name>A0A942YLH7_9BACI</name>
<dbReference type="NCBIfam" id="NF041002">
    <property type="entry name" value="pilin_ComGF"/>
    <property type="match status" value="1"/>
</dbReference>
<keyword evidence="1" id="KW-0472">Membrane</keyword>
<keyword evidence="1" id="KW-0812">Transmembrane</keyword>
<sequence>MNDQKGFTLLDSIFCMLILTIIMSLMPLLFHSFAVIDRTIKVDEDFEWNLFLIQLRNELEDAEKVYVNTHPNRILIEKNLMIIYETHGNRIRRTVNEKGHEIVLQHVSSVSFTKIDHMLLVNVSFTNGVKEEARFIIPAEKEELQLLEMKEEPLIQ</sequence>
<proteinExistence type="predicted"/>
<accession>A0A942YLH7</accession>
<organism evidence="2 3">
    <name type="scientific">Lederbergia citrisecunda</name>
    <dbReference type="NCBI Taxonomy" id="2833583"/>
    <lineage>
        <taxon>Bacteria</taxon>
        <taxon>Bacillati</taxon>
        <taxon>Bacillota</taxon>
        <taxon>Bacilli</taxon>
        <taxon>Bacillales</taxon>
        <taxon>Bacillaceae</taxon>
        <taxon>Lederbergia</taxon>
    </lineage>
</organism>
<comment type="caution">
    <text evidence="2">The sequence shown here is derived from an EMBL/GenBank/DDBJ whole genome shotgun (WGS) entry which is preliminary data.</text>
</comment>
<evidence type="ECO:0000313" key="2">
    <source>
        <dbReference type="EMBL" id="MBS4199655.1"/>
    </source>
</evidence>
<dbReference type="EMBL" id="JAGYPJ010000001">
    <property type="protein sequence ID" value="MBS4199655.1"/>
    <property type="molecule type" value="Genomic_DNA"/>
</dbReference>
<dbReference type="AlphaFoldDB" id="A0A942YLH7"/>
<protein>
    <submittedName>
        <fullName evidence="2">ComGF family competence protein</fullName>
    </submittedName>
</protein>
<dbReference type="RefSeq" id="WP_213110316.1">
    <property type="nucleotide sequence ID" value="NZ_JAGYPJ010000001.1"/>
</dbReference>
<reference evidence="2 3" key="1">
    <citation type="submission" date="2021-05" db="EMBL/GenBank/DDBJ databases">
        <title>Novel Bacillus species.</title>
        <authorList>
            <person name="Liu G."/>
        </authorList>
    </citation>
    <scope>NUCLEOTIDE SEQUENCE [LARGE SCALE GENOMIC DNA]</scope>
    <source>
        <strain evidence="2 3">FJAT-49732</strain>
    </source>
</reference>
<dbReference type="Pfam" id="PF15980">
    <property type="entry name" value="ComGF"/>
    <property type="match status" value="1"/>
</dbReference>